<gene>
    <name evidence="2" type="ORF">FD12_GL001124</name>
</gene>
<name>A0ABR5PFH5_9LACO</name>
<sequence length="76" mass="8284">MKLRQVVHQPKALRSGLQLLFVIPLVIILLTANWANVTLASGMIILVMIVSLLVGLHKLANQIAAVIEKGADNNFE</sequence>
<feature type="transmembrane region" description="Helical" evidence="1">
    <location>
        <begin position="37"/>
        <end position="56"/>
    </location>
</feature>
<protein>
    <submittedName>
        <fullName evidence="2">Uncharacterized protein</fullName>
    </submittedName>
</protein>
<dbReference type="EMBL" id="AZEI01000015">
    <property type="protein sequence ID" value="KRL17951.1"/>
    <property type="molecule type" value="Genomic_DNA"/>
</dbReference>
<keyword evidence="1" id="KW-0472">Membrane</keyword>
<evidence type="ECO:0000313" key="3">
    <source>
        <dbReference type="Proteomes" id="UP000051977"/>
    </source>
</evidence>
<evidence type="ECO:0000256" key="1">
    <source>
        <dbReference type="SAM" id="Phobius"/>
    </source>
</evidence>
<dbReference type="Proteomes" id="UP000051977">
    <property type="component" value="Unassembled WGS sequence"/>
</dbReference>
<reference evidence="2 3" key="1">
    <citation type="journal article" date="2015" name="Genome Announc.">
        <title>Expanding the biotechnology potential of lactobacilli through comparative genomics of 213 strains and associated genera.</title>
        <authorList>
            <person name="Sun Z."/>
            <person name="Harris H.M."/>
            <person name="McCann A."/>
            <person name="Guo C."/>
            <person name="Argimon S."/>
            <person name="Zhang W."/>
            <person name="Yang X."/>
            <person name="Jeffery I.B."/>
            <person name="Cooney J.C."/>
            <person name="Kagawa T.F."/>
            <person name="Liu W."/>
            <person name="Song Y."/>
            <person name="Salvetti E."/>
            <person name="Wrobel A."/>
            <person name="Rasinkangas P."/>
            <person name="Parkhill J."/>
            <person name="Rea M.C."/>
            <person name="O'Sullivan O."/>
            <person name="Ritari J."/>
            <person name="Douillard F.P."/>
            <person name="Paul Ross R."/>
            <person name="Yang R."/>
            <person name="Briner A.E."/>
            <person name="Felis G.E."/>
            <person name="de Vos W.M."/>
            <person name="Barrangou R."/>
            <person name="Klaenhammer T.R."/>
            <person name="Caufield P.W."/>
            <person name="Cui Y."/>
            <person name="Zhang H."/>
            <person name="O'Toole P.W."/>
        </authorList>
    </citation>
    <scope>NUCLEOTIDE SEQUENCE [LARGE SCALE GENOMIC DNA]</scope>
    <source>
        <strain evidence="2 3">DSM 19907</strain>
    </source>
</reference>
<feature type="transmembrane region" description="Helical" evidence="1">
    <location>
        <begin position="12"/>
        <end position="31"/>
    </location>
</feature>
<accession>A0ABR5PFH5</accession>
<proteinExistence type="predicted"/>
<keyword evidence="1" id="KW-1133">Transmembrane helix</keyword>
<organism evidence="2 3">
    <name type="scientific">Lentilactobacillus rapi DSM 19907 = JCM 15042</name>
    <dbReference type="NCBI Taxonomy" id="1423795"/>
    <lineage>
        <taxon>Bacteria</taxon>
        <taxon>Bacillati</taxon>
        <taxon>Bacillota</taxon>
        <taxon>Bacilli</taxon>
        <taxon>Lactobacillales</taxon>
        <taxon>Lactobacillaceae</taxon>
        <taxon>Lentilactobacillus</taxon>
    </lineage>
</organism>
<comment type="caution">
    <text evidence="2">The sequence shown here is derived from an EMBL/GenBank/DDBJ whole genome shotgun (WGS) entry which is preliminary data.</text>
</comment>
<keyword evidence="3" id="KW-1185">Reference proteome</keyword>
<keyword evidence="1" id="KW-0812">Transmembrane</keyword>
<evidence type="ECO:0000313" key="2">
    <source>
        <dbReference type="EMBL" id="KRL17951.1"/>
    </source>
</evidence>